<dbReference type="RefSeq" id="WP_073129750.1">
    <property type="nucleotide sequence ID" value="NZ_FQWQ01000001.1"/>
</dbReference>
<name>A0A1M5JHA5_9BACT</name>
<protein>
    <submittedName>
        <fullName evidence="3">Histidine kinase</fullName>
    </submittedName>
</protein>
<dbReference type="EMBL" id="FQWQ01000001">
    <property type="protein sequence ID" value="SHG39785.1"/>
    <property type="molecule type" value="Genomic_DNA"/>
</dbReference>
<feature type="domain" description="Signal transduction histidine kinase internal region" evidence="2">
    <location>
        <begin position="155"/>
        <end position="234"/>
    </location>
</feature>
<dbReference type="STRING" id="947013.SAMN04488109_0050"/>
<reference evidence="3 4" key="1">
    <citation type="submission" date="2016-11" db="EMBL/GenBank/DDBJ databases">
        <authorList>
            <person name="Jaros S."/>
            <person name="Januszkiewicz K."/>
            <person name="Wedrychowicz H."/>
        </authorList>
    </citation>
    <scope>NUCLEOTIDE SEQUENCE [LARGE SCALE GENOMIC DNA]</scope>
    <source>
        <strain evidence="3 4">DSM 24574</strain>
    </source>
</reference>
<keyword evidence="3" id="KW-0808">Transferase</keyword>
<dbReference type="GO" id="GO:0016020">
    <property type="term" value="C:membrane"/>
    <property type="evidence" value="ECO:0007669"/>
    <property type="project" value="InterPro"/>
</dbReference>
<dbReference type="Pfam" id="PF06580">
    <property type="entry name" value="His_kinase"/>
    <property type="match status" value="1"/>
</dbReference>
<keyword evidence="1" id="KW-1133">Transmembrane helix</keyword>
<evidence type="ECO:0000259" key="2">
    <source>
        <dbReference type="Pfam" id="PF06580"/>
    </source>
</evidence>
<feature type="transmembrane region" description="Helical" evidence="1">
    <location>
        <begin position="7"/>
        <end position="27"/>
    </location>
</feature>
<gene>
    <name evidence="3" type="ORF">SAMN04488109_0050</name>
</gene>
<dbReference type="InterPro" id="IPR050640">
    <property type="entry name" value="Bact_2-comp_sensor_kinase"/>
</dbReference>
<dbReference type="Proteomes" id="UP000184212">
    <property type="component" value="Unassembled WGS sequence"/>
</dbReference>
<feature type="transmembrane region" description="Helical" evidence="1">
    <location>
        <begin position="78"/>
        <end position="100"/>
    </location>
</feature>
<dbReference type="InterPro" id="IPR010559">
    <property type="entry name" value="Sig_transdc_His_kin_internal"/>
</dbReference>
<feature type="transmembrane region" description="Helical" evidence="1">
    <location>
        <begin position="115"/>
        <end position="135"/>
    </location>
</feature>
<dbReference type="PANTHER" id="PTHR34220">
    <property type="entry name" value="SENSOR HISTIDINE KINASE YPDA"/>
    <property type="match status" value="1"/>
</dbReference>
<organism evidence="3 4">
    <name type="scientific">Chryseolinea serpens</name>
    <dbReference type="NCBI Taxonomy" id="947013"/>
    <lineage>
        <taxon>Bacteria</taxon>
        <taxon>Pseudomonadati</taxon>
        <taxon>Bacteroidota</taxon>
        <taxon>Cytophagia</taxon>
        <taxon>Cytophagales</taxon>
        <taxon>Fulvivirgaceae</taxon>
        <taxon>Chryseolinea</taxon>
    </lineage>
</organism>
<dbReference type="OrthoDB" id="927174at2"/>
<evidence type="ECO:0000313" key="3">
    <source>
        <dbReference type="EMBL" id="SHG39785.1"/>
    </source>
</evidence>
<keyword evidence="1" id="KW-0812">Transmembrane</keyword>
<keyword evidence="4" id="KW-1185">Reference proteome</keyword>
<keyword evidence="3" id="KW-0418">Kinase</keyword>
<dbReference type="AlphaFoldDB" id="A0A1M5JHA5"/>
<sequence>MNFFTYLKGRLIVIPWLLVGGLVMTYLECRHCRVSPDTFLVVSSFIVTSWFFMWFGNEYLSEYLSEKIAWTKAPVKRFIWGIVATVVYTVAAITGLIYFFEAIYNRNFSSVEDTLLTTLAITLIINLFMTGRSFLINWRKTIVEAEKFQKESAIAKYESLKNQVNPHFLFNSFNALSNLVYEDPDKAVKFIKQLSDVYRYVLDTRDKEAVNLEEEHKFLEAYLFLQQIRFGDKLKLDVRLTQVKSMVAPLVLQMLVENAIKHNEISEDNPLTIRVYEDAGYIVVENNLQKKSLTLEDSPGIGLDNIVKRYAFLSDRKVEIRQEDRFLVKLPIIPVTAA</sequence>
<proteinExistence type="predicted"/>
<dbReference type="Gene3D" id="3.30.565.10">
    <property type="entry name" value="Histidine kinase-like ATPase, C-terminal domain"/>
    <property type="match status" value="1"/>
</dbReference>
<evidence type="ECO:0000256" key="1">
    <source>
        <dbReference type="SAM" id="Phobius"/>
    </source>
</evidence>
<dbReference type="GO" id="GO:0000155">
    <property type="term" value="F:phosphorelay sensor kinase activity"/>
    <property type="evidence" value="ECO:0007669"/>
    <property type="project" value="InterPro"/>
</dbReference>
<accession>A0A1M5JHA5</accession>
<feature type="transmembrane region" description="Helical" evidence="1">
    <location>
        <begin position="39"/>
        <end position="57"/>
    </location>
</feature>
<evidence type="ECO:0000313" key="4">
    <source>
        <dbReference type="Proteomes" id="UP000184212"/>
    </source>
</evidence>
<dbReference type="InterPro" id="IPR036890">
    <property type="entry name" value="HATPase_C_sf"/>
</dbReference>
<dbReference type="PANTHER" id="PTHR34220:SF7">
    <property type="entry name" value="SENSOR HISTIDINE KINASE YPDA"/>
    <property type="match status" value="1"/>
</dbReference>
<keyword evidence="1" id="KW-0472">Membrane</keyword>